<dbReference type="Gene3D" id="3.40.50.620">
    <property type="entry name" value="HUPs"/>
    <property type="match status" value="1"/>
</dbReference>
<dbReference type="OMA" id="VVMRANT"/>
<protein>
    <recommendedName>
        <fullName evidence="12">Nicotinamide/nicotinic acid mononucleotide adenylyltransferase 3</fullName>
    </recommendedName>
    <alternativeName>
        <fullName evidence="13">Nicotinamide-nucleotide adenylyltransferase 3</fullName>
    </alternativeName>
    <alternativeName>
        <fullName evidence="14">Nicotinate-nucleotide adenylyltransferase 3</fullName>
    </alternativeName>
</protein>
<evidence type="ECO:0000256" key="9">
    <source>
        <dbReference type="ARBA" id="ARBA00022840"/>
    </source>
</evidence>
<dbReference type="EMBL" id="UYYF01004359">
    <property type="protein sequence ID" value="VDN02995.1"/>
    <property type="molecule type" value="Genomic_DNA"/>
</dbReference>
<organism evidence="19">
    <name type="scientific">Thelazia callipaeda</name>
    <name type="common">Oriental eyeworm</name>
    <name type="synonym">Parasitic nematode</name>
    <dbReference type="NCBI Taxonomy" id="103827"/>
    <lineage>
        <taxon>Eukaryota</taxon>
        <taxon>Metazoa</taxon>
        <taxon>Ecdysozoa</taxon>
        <taxon>Nematoda</taxon>
        <taxon>Chromadorea</taxon>
        <taxon>Rhabditida</taxon>
        <taxon>Spirurina</taxon>
        <taxon>Spiruromorpha</taxon>
        <taxon>Thelazioidea</taxon>
        <taxon>Thelaziidae</taxon>
        <taxon>Thelazia</taxon>
    </lineage>
</organism>
<dbReference type="InterPro" id="IPR014729">
    <property type="entry name" value="Rossmann-like_a/b/a_fold"/>
</dbReference>
<keyword evidence="11" id="KW-0496">Mitochondrion</keyword>
<evidence type="ECO:0000313" key="18">
    <source>
        <dbReference type="Proteomes" id="UP000276776"/>
    </source>
</evidence>
<dbReference type="InterPro" id="IPR005248">
    <property type="entry name" value="NadD/NMNAT"/>
</dbReference>
<dbReference type="WBParaSite" id="TCLT_0000572701-mRNA-1">
    <property type="protein sequence ID" value="TCLT_0000572701-mRNA-1"/>
    <property type="gene ID" value="TCLT_0000572701"/>
</dbReference>
<comment type="pathway">
    <text evidence="3">Cofactor biosynthesis; NAD(+) biosynthesis.</text>
</comment>
<comment type="subcellular location">
    <subcellularLocation>
        <location evidence="2">Mitochondrion</location>
    </subcellularLocation>
</comment>
<evidence type="ECO:0000313" key="19">
    <source>
        <dbReference type="WBParaSite" id="TCLT_0000572701-mRNA-1"/>
    </source>
</evidence>
<keyword evidence="9" id="KW-0067">ATP-binding</keyword>
<evidence type="ECO:0000256" key="8">
    <source>
        <dbReference type="ARBA" id="ARBA00022741"/>
    </source>
</evidence>
<keyword evidence="5" id="KW-0662">Pyridine nucleotide biosynthesis</keyword>
<comment type="cofactor">
    <cofactor evidence="1">
        <name>Mg(2+)</name>
        <dbReference type="ChEBI" id="CHEBI:18420"/>
    </cofactor>
</comment>
<dbReference type="STRING" id="103827.A0A0N5CZ27"/>
<evidence type="ECO:0000256" key="13">
    <source>
        <dbReference type="ARBA" id="ARBA00075132"/>
    </source>
</evidence>
<name>A0A0N5CZ27_THECL</name>
<dbReference type="PANTHER" id="PTHR12039:SF0">
    <property type="entry name" value="NICOTINAMIDE-NUCLEOTIDE ADENYLYLTRANSFERASE"/>
    <property type="match status" value="1"/>
</dbReference>
<proteinExistence type="predicted"/>
<evidence type="ECO:0000256" key="14">
    <source>
        <dbReference type="ARBA" id="ARBA00079369"/>
    </source>
</evidence>
<keyword evidence="18" id="KW-1185">Reference proteome</keyword>
<dbReference type="Pfam" id="PF01467">
    <property type="entry name" value="CTP_transf_like"/>
    <property type="match status" value="1"/>
</dbReference>
<dbReference type="GO" id="GO:0004515">
    <property type="term" value="F:nicotinate-nucleotide adenylyltransferase activity"/>
    <property type="evidence" value="ECO:0007669"/>
    <property type="project" value="TreeGrafter"/>
</dbReference>
<dbReference type="Proteomes" id="UP000276776">
    <property type="component" value="Unassembled WGS sequence"/>
</dbReference>
<dbReference type="FunFam" id="3.40.50.620:FF:000221">
    <property type="entry name" value="Nicotinamide/nicotinic acid mononucleotide adenylyltransferase 3"/>
    <property type="match status" value="1"/>
</dbReference>
<keyword evidence="10" id="KW-0520">NAD</keyword>
<dbReference type="NCBIfam" id="TIGR00482">
    <property type="entry name" value="nicotinate (nicotinamide) nucleotide adenylyltransferase"/>
    <property type="match status" value="1"/>
</dbReference>
<dbReference type="GO" id="GO:0005759">
    <property type="term" value="C:mitochondrial matrix"/>
    <property type="evidence" value="ECO:0007669"/>
    <property type="project" value="UniProtKB-ARBA"/>
</dbReference>
<comment type="subunit">
    <text evidence="4">Homotetramer.</text>
</comment>
<evidence type="ECO:0000256" key="12">
    <source>
        <dbReference type="ARBA" id="ARBA00074013"/>
    </source>
</evidence>
<comment type="function">
    <text evidence="15">Catalyzes the formation of NAD(+) from nicotinamide mononucleotide (NMN) and ATP. Can also use the deamidated form; nicotinic acid mononucleotide (NaMN) as substrate with the same efficiency. Can use triazofurin monophosphate (TrMP) as substrate. Can also use GTP and ITP as nucleotide donors. Also catalyzes the reverse reaction, i.e. the pyrophosphorolytic cleavage of NAD(+). For the pyrophosphorolytic activity, can use NAD(+), NADH, NaAD, nicotinic acid adenine dinucleotide phosphate (NHD), nicotinamide guanine dinucleotide (NGD) as substrates. Fails to cleave phosphorylated dinucleotides NADP(+), NADPH and NaADP(+). Protects against axonal degeneration following injury. May be involved in the maintenance of axonal integrity. Also functions as a stress-response chaperone protein that prevents toxic aggregation of proteins; this function may be independent of its NAD(+) synthesis activity.</text>
</comment>
<dbReference type="GO" id="GO:0005524">
    <property type="term" value="F:ATP binding"/>
    <property type="evidence" value="ECO:0007669"/>
    <property type="project" value="UniProtKB-KW"/>
</dbReference>
<dbReference type="InterPro" id="IPR051182">
    <property type="entry name" value="Euk_NMN_adenylyltrnsfrase"/>
</dbReference>
<keyword evidence="7" id="KW-0548">Nucleotidyltransferase</keyword>
<dbReference type="OrthoDB" id="422187at2759"/>
<evidence type="ECO:0000256" key="3">
    <source>
        <dbReference type="ARBA" id="ARBA00004790"/>
    </source>
</evidence>
<dbReference type="GO" id="GO:0009435">
    <property type="term" value="P:NAD+ biosynthetic process"/>
    <property type="evidence" value="ECO:0007669"/>
    <property type="project" value="UniProtKB-UniPathway"/>
</dbReference>
<sequence length="504" mass="57274">MEKNSKAISSQIAFRRVALLSSGSFSPPTYMHLRMFERARDYLEKIHGCEVVEGIMSPTADKLGRSDMVAAKHRLKMVQLAVKSSSWIRADGWECSQGEWTKTIHVLNHFKNALMCKYGSEHGGIQLLFLCGGDVIESITKLTISDVMLWNTKQIEEIVRDFGVVVVMRANTDPANAIYLADVLREHQRNIFVIEDETCPNDISSTRLRTAIRRKESIRYCTNDEVIQYIENNALYKASTSFPAIGMKLHSVCKSASTSNLSTNKTVIPFESCLKHSKPTFLPLKRATADTEEFYYKSFVGHSKKDSNQSYVLETSPIWCPSNSLTKYSSVNEELDCTNSYSLSKIQQALPILTANNHYSAKVPNQHKQANFWSSESLDYDNLTLDELLAVSTGWTDYFNTKNDDFHGLTEEEKKLALQTTNLQKKSEQKIVHLNVSEPVQQSEANALSYSAKNLEDKQPLQKEYQNNSLLHTKYEKSEIKDCNNDVKLIYRKYELTSTPETTV</sequence>
<dbReference type="InterPro" id="IPR004821">
    <property type="entry name" value="Cyt_trans-like"/>
</dbReference>
<dbReference type="AlphaFoldDB" id="A0A0N5CZ27"/>
<accession>A0A0N5CZ27</accession>
<evidence type="ECO:0000313" key="17">
    <source>
        <dbReference type="EMBL" id="VDN02995.1"/>
    </source>
</evidence>
<evidence type="ECO:0000256" key="15">
    <source>
        <dbReference type="ARBA" id="ARBA00093425"/>
    </source>
</evidence>
<gene>
    <name evidence="17" type="ORF">TCLT_LOCUS5716</name>
</gene>
<evidence type="ECO:0000256" key="7">
    <source>
        <dbReference type="ARBA" id="ARBA00022695"/>
    </source>
</evidence>
<dbReference type="SUPFAM" id="SSF52374">
    <property type="entry name" value="Nucleotidylyl transferase"/>
    <property type="match status" value="1"/>
</dbReference>
<evidence type="ECO:0000259" key="16">
    <source>
        <dbReference type="Pfam" id="PF01467"/>
    </source>
</evidence>
<dbReference type="GO" id="GO:0000309">
    <property type="term" value="F:nicotinamide-nucleotide adenylyltransferase activity"/>
    <property type="evidence" value="ECO:0007669"/>
    <property type="project" value="TreeGrafter"/>
</dbReference>
<dbReference type="UniPathway" id="UPA00253">
    <property type="reaction ID" value="UER00600"/>
</dbReference>
<reference evidence="19" key="1">
    <citation type="submission" date="2017-02" db="UniProtKB">
        <authorList>
            <consortium name="WormBaseParasite"/>
        </authorList>
    </citation>
    <scope>IDENTIFICATION</scope>
</reference>
<evidence type="ECO:0000256" key="5">
    <source>
        <dbReference type="ARBA" id="ARBA00022642"/>
    </source>
</evidence>
<keyword evidence="8" id="KW-0547">Nucleotide-binding</keyword>
<reference evidence="17 18" key="2">
    <citation type="submission" date="2018-11" db="EMBL/GenBank/DDBJ databases">
        <authorList>
            <consortium name="Pathogen Informatics"/>
        </authorList>
    </citation>
    <scope>NUCLEOTIDE SEQUENCE [LARGE SCALE GENOMIC DNA]</scope>
</reference>
<evidence type="ECO:0000256" key="2">
    <source>
        <dbReference type="ARBA" id="ARBA00004173"/>
    </source>
</evidence>
<evidence type="ECO:0000256" key="6">
    <source>
        <dbReference type="ARBA" id="ARBA00022679"/>
    </source>
</evidence>
<evidence type="ECO:0000256" key="10">
    <source>
        <dbReference type="ARBA" id="ARBA00023027"/>
    </source>
</evidence>
<evidence type="ECO:0000256" key="4">
    <source>
        <dbReference type="ARBA" id="ARBA00011881"/>
    </source>
</evidence>
<dbReference type="PANTHER" id="PTHR12039">
    <property type="entry name" value="NICOTINAMIDE MONONUCLEOTIDE ADENYLYLTRANSFERASE"/>
    <property type="match status" value="1"/>
</dbReference>
<keyword evidence="6" id="KW-0808">Transferase</keyword>
<feature type="domain" description="Cytidyltransferase-like" evidence="16">
    <location>
        <begin position="23"/>
        <end position="210"/>
    </location>
</feature>
<evidence type="ECO:0000256" key="11">
    <source>
        <dbReference type="ARBA" id="ARBA00023128"/>
    </source>
</evidence>
<evidence type="ECO:0000256" key="1">
    <source>
        <dbReference type="ARBA" id="ARBA00001946"/>
    </source>
</evidence>